<keyword evidence="1" id="KW-0802">TPR repeat</keyword>
<reference evidence="3 5" key="2">
    <citation type="submission" date="2019-03" db="EMBL/GenBank/DDBJ databases">
        <authorList>
            <person name="He R.-H."/>
        </authorList>
    </citation>
    <scope>NUCLEOTIDE SEQUENCE [LARGE SCALE GENOMIC DNA]</scope>
    <source>
        <strain evidence="3 5">DSM 19624</strain>
    </source>
</reference>
<protein>
    <submittedName>
        <fullName evidence="2">Uncharacterized protein</fullName>
    </submittedName>
</protein>
<dbReference type="InterPro" id="IPR019734">
    <property type="entry name" value="TPR_rpt"/>
</dbReference>
<dbReference type="Gene3D" id="1.25.40.10">
    <property type="entry name" value="Tetratricopeptide repeat domain"/>
    <property type="match status" value="1"/>
</dbReference>
<dbReference type="Proteomes" id="UP000297429">
    <property type="component" value="Unassembled WGS sequence"/>
</dbReference>
<dbReference type="EMBL" id="RCCK01000018">
    <property type="protein sequence ID" value="RLJ69186.1"/>
    <property type="molecule type" value="Genomic_DNA"/>
</dbReference>
<dbReference type="OrthoDB" id="935812at2"/>
<dbReference type="AlphaFoldDB" id="A0A497XL65"/>
<dbReference type="Proteomes" id="UP000273898">
    <property type="component" value="Unassembled WGS sequence"/>
</dbReference>
<accession>A0A497XL65</accession>
<evidence type="ECO:0000313" key="4">
    <source>
        <dbReference type="Proteomes" id="UP000273898"/>
    </source>
</evidence>
<reference evidence="2 4" key="1">
    <citation type="submission" date="2018-10" db="EMBL/GenBank/DDBJ databases">
        <title>Genomic Encyclopedia of Archaeal and Bacterial Type Strains, Phase II (KMG-II): from individual species to whole genera.</title>
        <authorList>
            <person name="Goeker M."/>
        </authorList>
    </citation>
    <scope>NUCLEOTIDE SEQUENCE [LARGE SCALE GENOMIC DNA]</scope>
    <source>
        <strain evidence="2 4">DSM 19624</strain>
    </source>
</reference>
<gene>
    <name evidence="2" type="ORF">BCL90_5281</name>
    <name evidence="3" type="ORF">E3V97_16195</name>
</gene>
<dbReference type="RefSeq" id="WP_121288076.1">
    <property type="nucleotide sequence ID" value="NZ_RCCK01000018.1"/>
</dbReference>
<dbReference type="EMBL" id="SOPX01000003">
    <property type="protein sequence ID" value="TFB29735.1"/>
    <property type="molecule type" value="Genomic_DNA"/>
</dbReference>
<evidence type="ECO:0000313" key="5">
    <source>
        <dbReference type="Proteomes" id="UP000297429"/>
    </source>
</evidence>
<organism evidence="2 4">
    <name type="scientific">Pedobacter alluvionis</name>
    <dbReference type="NCBI Taxonomy" id="475253"/>
    <lineage>
        <taxon>Bacteria</taxon>
        <taxon>Pseudomonadati</taxon>
        <taxon>Bacteroidota</taxon>
        <taxon>Sphingobacteriia</taxon>
        <taxon>Sphingobacteriales</taxon>
        <taxon>Sphingobacteriaceae</taxon>
        <taxon>Pedobacter</taxon>
    </lineage>
</organism>
<evidence type="ECO:0000313" key="3">
    <source>
        <dbReference type="EMBL" id="TFB29735.1"/>
    </source>
</evidence>
<evidence type="ECO:0000256" key="1">
    <source>
        <dbReference type="PROSITE-ProRule" id="PRU00339"/>
    </source>
</evidence>
<name>A0A497XL65_9SPHI</name>
<dbReference type="InterPro" id="IPR011990">
    <property type="entry name" value="TPR-like_helical_dom_sf"/>
</dbReference>
<dbReference type="SUPFAM" id="SSF48452">
    <property type="entry name" value="TPR-like"/>
    <property type="match status" value="1"/>
</dbReference>
<keyword evidence="5" id="KW-1185">Reference proteome</keyword>
<dbReference type="PROSITE" id="PS50005">
    <property type="entry name" value="TPR"/>
    <property type="match status" value="1"/>
</dbReference>
<evidence type="ECO:0000313" key="2">
    <source>
        <dbReference type="EMBL" id="RLJ69186.1"/>
    </source>
</evidence>
<comment type="caution">
    <text evidence="2">The sequence shown here is derived from an EMBL/GenBank/DDBJ whole genome shotgun (WGS) entry which is preliminary data.</text>
</comment>
<feature type="repeat" description="TPR" evidence="1">
    <location>
        <begin position="313"/>
        <end position="346"/>
    </location>
</feature>
<sequence>MERNAIMQRVMMLSEMWTEALQKYPNVTTFAWVGSSSVEFKTIKGFVIFQTSYEKTLQDTILCLAQPFEPEIQSYGARIIGDLQQYFNEWNKDPTLTEITGLIEWQPTAWTENVNESEWFVENMNLLALALKISADDEKLVLALFPSTLNDVKAFSNWIELLMQEKIDPRIRIMLYESRDSMYFESLSKKQSNQFKYLYPDLDIAGAMDQILEDTKAAKTSPEEREMVSFQQSLIKMNEAIGYRDEEQVHYYSDTCLKIAQKYGWAAQQALVHFFEHTFYASVNKPEEAHHAIDKAIAIVQSEKNNIKDQTPYQYYIAKGNLYFMSSKFEEAASVYNNCLTLNSNETNTLLLAGIYQMLGNSLRKSAGKEEARNCFITGWELLAQDQQMELKDNAMAMFYAKDMLSIADQAMLNKYHPVMDELWGQNWRNNLDHQYKELTKAK</sequence>
<proteinExistence type="predicted"/>